<dbReference type="Pfam" id="PF00069">
    <property type="entry name" value="Pkinase"/>
    <property type="match status" value="1"/>
</dbReference>
<dbReference type="InterPro" id="IPR050588">
    <property type="entry name" value="WNK_Ser-Thr_kinase"/>
</dbReference>
<dbReference type="AlphaFoldDB" id="R0KT00"/>
<evidence type="ECO:0000256" key="1">
    <source>
        <dbReference type="SAM" id="MobiDB-lite"/>
    </source>
</evidence>
<proteinExistence type="predicted"/>
<evidence type="ECO:0000313" key="4">
    <source>
        <dbReference type="Proteomes" id="UP000016927"/>
    </source>
</evidence>
<sequence length="741" mass="84835">MNERKDLMRRDLFENRIIDAEEVIARDAAGLPIEITPEIVLSPDEERAMKRYKKLNVVLGEGAFKKVFKAIDQEEGKEVAWNEVKITTNEYYNEEKTTFSKEITLLKRVSHKNILKIFDYWFTRENFIFITELMTGGTLREYISTIGDLNIKLIKKWGKQILEGLDYLHTQDPPIIHRDIKCENIFVNASLGEVKIGDLGIAKERRRKRYTVVGTPQFMAREMFEGEGYNEKVDMYAFGMCLIEMATGTYPYKECNGASDVYKCILQGIPPDALYEISDPCLKNLILNCLVLEKDRIPSNAALEHHFFNLESECKGECVPPESMNIRPLTTPANDMEISLISFIGQLITFQLFFMTEAKFIKFTFDIDIDTVEEVAGEMIREEVVDYAQKENLKIMLNKGVERAKERKALNELNNTNEGNDGDQINNVVNNDSVSNIALTADDSKNLFEPEETELLINDLSAVKLIEKQLHFPINTAPESTLFQVMANSSIIKEETEEPNSNNSKPEVNNINKPEVNNNSNSNVNNQPEPNSNINNKPEVNNNNSNLNNNKPESRISPEESPQSKTRFLEAIDFPVRKYEDSLSIEDFSFETAEITKRSPEAATTWIKVLKNHDITCLFDLKYLVEEDWDRLGLSVFICRAMKNMLYGIDKHPLKEKCLSDNPNLPVYEDGTPISDFLGEVALAFKKKECVSSWEGNLMSQDIRTVGELKSLHQDDWDRLGLSVFSYRAIKNMIFRKGKNL</sequence>
<dbReference type="InterPro" id="IPR008271">
    <property type="entry name" value="Ser/Thr_kinase_AS"/>
</dbReference>
<dbReference type="GO" id="GO:0004672">
    <property type="term" value="F:protein kinase activity"/>
    <property type="evidence" value="ECO:0007669"/>
    <property type="project" value="InterPro"/>
</dbReference>
<gene>
    <name evidence="3" type="primary">PKPA</name>
    <name evidence="3" type="ORF">NBO_53g0015</name>
</gene>
<dbReference type="EMBL" id="KB908961">
    <property type="protein sequence ID" value="EOB13891.1"/>
    <property type="molecule type" value="Genomic_DNA"/>
</dbReference>
<dbReference type="SUPFAM" id="SSF56112">
    <property type="entry name" value="Protein kinase-like (PK-like)"/>
    <property type="match status" value="1"/>
</dbReference>
<dbReference type="OMA" id="TPQFMAR"/>
<dbReference type="STRING" id="578461.R0KT00"/>
<feature type="domain" description="Protein kinase" evidence="2">
    <location>
        <begin position="53"/>
        <end position="308"/>
    </location>
</feature>
<reference evidence="3 4" key="1">
    <citation type="journal article" date="2013" name="BMC Genomics">
        <title>Comparative genomics of parasitic silkworm microsporidia reveal an association between genome expansion and host adaptation.</title>
        <authorList>
            <person name="Pan G."/>
            <person name="Xu J."/>
            <person name="Li T."/>
            <person name="Xia Q."/>
            <person name="Liu S.L."/>
            <person name="Zhang G."/>
            <person name="Li S."/>
            <person name="Li C."/>
            <person name="Liu H."/>
            <person name="Yang L."/>
            <person name="Liu T."/>
            <person name="Zhang X."/>
            <person name="Wu Z."/>
            <person name="Fan W."/>
            <person name="Dang X."/>
            <person name="Xiang H."/>
            <person name="Tao M."/>
            <person name="Li Y."/>
            <person name="Hu J."/>
            <person name="Li Z."/>
            <person name="Lin L."/>
            <person name="Luo J."/>
            <person name="Geng L."/>
            <person name="Wang L."/>
            <person name="Long M."/>
            <person name="Wan Y."/>
            <person name="He N."/>
            <person name="Zhang Z."/>
            <person name="Lu C."/>
            <person name="Keeling P.J."/>
            <person name="Wang J."/>
            <person name="Xiang Z."/>
            <person name="Zhou Z."/>
        </authorList>
    </citation>
    <scope>NUCLEOTIDE SEQUENCE [LARGE SCALE GENOMIC DNA]</scope>
    <source>
        <strain evidence="4">CQ1 / CVCC 102059</strain>
    </source>
</reference>
<feature type="compositionally biased region" description="Low complexity" evidence="1">
    <location>
        <begin position="507"/>
        <end position="551"/>
    </location>
</feature>
<evidence type="ECO:0000259" key="2">
    <source>
        <dbReference type="PROSITE" id="PS50011"/>
    </source>
</evidence>
<dbReference type="SMART" id="SM00220">
    <property type="entry name" value="S_TKc"/>
    <property type="match status" value="1"/>
</dbReference>
<accession>R0KT00</accession>
<dbReference type="PROSITE" id="PS50011">
    <property type="entry name" value="PROTEIN_KINASE_DOM"/>
    <property type="match status" value="1"/>
</dbReference>
<dbReference type="PANTHER" id="PTHR13902">
    <property type="entry name" value="SERINE/THREONINE-PROTEIN KINASE WNK WITH NO LYSINE -RELATED"/>
    <property type="match status" value="1"/>
</dbReference>
<keyword evidence="3" id="KW-0418">Kinase</keyword>
<dbReference type="PROSITE" id="PS00108">
    <property type="entry name" value="PROTEIN_KINASE_ST"/>
    <property type="match status" value="1"/>
</dbReference>
<dbReference type="InterPro" id="IPR011009">
    <property type="entry name" value="Kinase-like_dom_sf"/>
</dbReference>
<organism evidence="3 4">
    <name type="scientific">Nosema bombycis (strain CQ1 / CVCC 102059)</name>
    <name type="common">Microsporidian parasite</name>
    <name type="synonym">Pebrine of silkworm</name>
    <dbReference type="NCBI Taxonomy" id="578461"/>
    <lineage>
        <taxon>Eukaryota</taxon>
        <taxon>Fungi</taxon>
        <taxon>Fungi incertae sedis</taxon>
        <taxon>Microsporidia</taxon>
        <taxon>Nosematidae</taxon>
        <taxon>Nosema</taxon>
    </lineage>
</organism>
<dbReference type="Gene3D" id="3.30.200.20">
    <property type="entry name" value="Phosphorylase Kinase, domain 1"/>
    <property type="match status" value="1"/>
</dbReference>
<dbReference type="Gene3D" id="3.10.20.90">
    <property type="entry name" value="Phosphatidylinositol 3-kinase Catalytic Subunit, Chain A, domain 1"/>
    <property type="match status" value="1"/>
</dbReference>
<protein>
    <submittedName>
        <fullName evidence="3">Serine/threonine-protein kinase pkpA</fullName>
    </submittedName>
</protein>
<dbReference type="InterPro" id="IPR000719">
    <property type="entry name" value="Prot_kinase_dom"/>
</dbReference>
<evidence type="ECO:0000313" key="3">
    <source>
        <dbReference type="EMBL" id="EOB13891.1"/>
    </source>
</evidence>
<dbReference type="GO" id="GO:0005524">
    <property type="term" value="F:ATP binding"/>
    <property type="evidence" value="ECO:0007669"/>
    <property type="project" value="InterPro"/>
</dbReference>
<dbReference type="VEuPathDB" id="MicrosporidiaDB:NBO_53g0015"/>
<dbReference type="Proteomes" id="UP000016927">
    <property type="component" value="Unassembled WGS sequence"/>
</dbReference>
<dbReference type="OrthoDB" id="4062651at2759"/>
<dbReference type="HOGENOM" id="CLU_026870_0_0_1"/>
<keyword evidence="3" id="KW-0808">Transferase</keyword>
<name>R0KT00_NOSB1</name>
<dbReference type="Gene3D" id="1.10.510.10">
    <property type="entry name" value="Transferase(Phosphotransferase) domain 1"/>
    <property type="match status" value="1"/>
</dbReference>
<feature type="region of interest" description="Disordered" evidence="1">
    <location>
        <begin position="494"/>
        <end position="564"/>
    </location>
</feature>
<keyword evidence="4" id="KW-1185">Reference proteome</keyword>